<evidence type="ECO:0000256" key="8">
    <source>
        <dbReference type="ARBA" id="ARBA00030455"/>
    </source>
</evidence>
<dbReference type="InterPro" id="IPR050418">
    <property type="entry name" value="D-iso_2-hydroxyacid_DH_PdxB"/>
</dbReference>
<evidence type="ECO:0000256" key="3">
    <source>
        <dbReference type="ARBA" id="ARBA00005854"/>
    </source>
</evidence>
<dbReference type="NCBIfam" id="NF008759">
    <property type="entry name" value="PRK11790.1"/>
    <property type="match status" value="1"/>
</dbReference>
<evidence type="ECO:0000259" key="11">
    <source>
        <dbReference type="PROSITE" id="PS51671"/>
    </source>
</evidence>
<evidence type="ECO:0000256" key="10">
    <source>
        <dbReference type="ARBA" id="ARBA00048731"/>
    </source>
</evidence>
<dbReference type="Pfam" id="PF22629">
    <property type="entry name" value="ACT_AHAS_ss"/>
    <property type="match status" value="1"/>
</dbReference>
<dbReference type="PROSITE" id="PS00065">
    <property type="entry name" value="D_2_HYDROXYACID_DH_1"/>
    <property type="match status" value="1"/>
</dbReference>
<reference evidence="12" key="1">
    <citation type="submission" date="2018-06" db="EMBL/GenBank/DDBJ databases">
        <authorList>
            <person name="Zhirakovskaya E."/>
        </authorList>
    </citation>
    <scope>NUCLEOTIDE SEQUENCE</scope>
</reference>
<comment type="similarity">
    <text evidence="3">Belongs to the D-isomer specific 2-hydroxyacid dehydrogenase family.</text>
</comment>
<accession>A0A3B1CYM4</accession>
<dbReference type="UniPathway" id="UPA00135">
    <property type="reaction ID" value="UER00196"/>
</dbReference>
<dbReference type="PROSITE" id="PS51671">
    <property type="entry name" value="ACT"/>
    <property type="match status" value="1"/>
</dbReference>
<dbReference type="SUPFAM" id="SSF52283">
    <property type="entry name" value="Formate/glycerate dehydrogenase catalytic domain-like"/>
    <property type="match status" value="1"/>
</dbReference>
<protein>
    <recommendedName>
        <fullName evidence="8">2-oxoglutarate reductase</fullName>
        <ecNumber evidence="4">1.1.1.399</ecNumber>
        <ecNumber evidence="5">1.1.1.95</ecNumber>
    </recommendedName>
</protein>
<comment type="catalytic activity">
    <reaction evidence="9">
        <text>(R)-2-hydroxyglutarate + NAD(+) = 2-oxoglutarate + NADH + H(+)</text>
        <dbReference type="Rhea" id="RHEA:49612"/>
        <dbReference type="ChEBI" id="CHEBI:15378"/>
        <dbReference type="ChEBI" id="CHEBI:15801"/>
        <dbReference type="ChEBI" id="CHEBI:16810"/>
        <dbReference type="ChEBI" id="CHEBI:57540"/>
        <dbReference type="ChEBI" id="CHEBI:57945"/>
        <dbReference type="EC" id="1.1.1.399"/>
    </reaction>
</comment>
<evidence type="ECO:0000256" key="7">
    <source>
        <dbReference type="ARBA" id="ARBA00023027"/>
    </source>
</evidence>
<dbReference type="EC" id="1.1.1.399" evidence="4"/>
<evidence type="ECO:0000256" key="2">
    <source>
        <dbReference type="ARBA" id="ARBA00005216"/>
    </source>
</evidence>
<keyword evidence="6 12" id="KW-0560">Oxidoreductase</keyword>
<dbReference type="SUPFAM" id="SSF55021">
    <property type="entry name" value="ACT-like"/>
    <property type="match status" value="1"/>
</dbReference>
<dbReference type="SUPFAM" id="SSF51735">
    <property type="entry name" value="NAD(P)-binding Rossmann-fold domains"/>
    <property type="match status" value="1"/>
</dbReference>
<comment type="catalytic activity">
    <reaction evidence="10">
        <text>(2R)-3-phosphoglycerate + NAD(+) = 3-phosphooxypyruvate + NADH + H(+)</text>
        <dbReference type="Rhea" id="RHEA:12641"/>
        <dbReference type="ChEBI" id="CHEBI:15378"/>
        <dbReference type="ChEBI" id="CHEBI:18110"/>
        <dbReference type="ChEBI" id="CHEBI:57540"/>
        <dbReference type="ChEBI" id="CHEBI:57945"/>
        <dbReference type="ChEBI" id="CHEBI:58272"/>
        <dbReference type="EC" id="1.1.1.95"/>
    </reaction>
</comment>
<dbReference type="PROSITE" id="PS00671">
    <property type="entry name" value="D_2_HYDROXYACID_DH_3"/>
    <property type="match status" value="1"/>
</dbReference>
<dbReference type="EMBL" id="UOGJ01000016">
    <property type="protein sequence ID" value="VAX34909.1"/>
    <property type="molecule type" value="Genomic_DNA"/>
</dbReference>
<comment type="pathway">
    <text evidence="2">Amino-acid biosynthesis; L-serine biosynthesis; L-serine from 3-phospho-D-glycerate: step 1/3.</text>
</comment>
<evidence type="ECO:0000313" key="12">
    <source>
        <dbReference type="EMBL" id="VAX34909.1"/>
    </source>
</evidence>
<dbReference type="PANTHER" id="PTHR43761:SF1">
    <property type="entry name" value="D-ISOMER SPECIFIC 2-HYDROXYACID DEHYDROGENASE CATALYTIC DOMAIN-CONTAINING PROTEIN-RELATED"/>
    <property type="match status" value="1"/>
</dbReference>
<dbReference type="InterPro" id="IPR002912">
    <property type="entry name" value="ACT_dom"/>
</dbReference>
<gene>
    <name evidence="12" type="ORF">MNBD_UNCLBAC01-464</name>
</gene>
<dbReference type="EC" id="1.1.1.95" evidence="5"/>
<dbReference type="InterPro" id="IPR054480">
    <property type="entry name" value="AHAS_small-like_ACT"/>
</dbReference>
<evidence type="ECO:0000256" key="9">
    <source>
        <dbReference type="ARBA" id="ARBA00048126"/>
    </source>
</evidence>
<dbReference type="GO" id="GO:0051287">
    <property type="term" value="F:NAD binding"/>
    <property type="evidence" value="ECO:0007669"/>
    <property type="project" value="InterPro"/>
</dbReference>
<feature type="domain" description="ACT" evidence="11">
    <location>
        <begin position="339"/>
        <end position="408"/>
    </location>
</feature>
<dbReference type="Gene3D" id="3.30.70.260">
    <property type="match status" value="1"/>
</dbReference>
<proteinExistence type="inferred from homology"/>
<dbReference type="InterPro" id="IPR036291">
    <property type="entry name" value="NAD(P)-bd_dom_sf"/>
</dbReference>
<dbReference type="Pfam" id="PF02826">
    <property type="entry name" value="2-Hacid_dh_C"/>
    <property type="match status" value="1"/>
</dbReference>
<evidence type="ECO:0000256" key="4">
    <source>
        <dbReference type="ARBA" id="ARBA00013001"/>
    </source>
</evidence>
<dbReference type="GO" id="GO:0004617">
    <property type="term" value="F:phosphoglycerate dehydrogenase activity"/>
    <property type="evidence" value="ECO:0007669"/>
    <property type="project" value="UniProtKB-EC"/>
</dbReference>
<dbReference type="InterPro" id="IPR029752">
    <property type="entry name" value="D-isomer_DH_CS1"/>
</dbReference>
<comment type="function">
    <text evidence="1">Catalyzes the reversible oxidation of 3-phospho-D-glycerate to 3-phosphonooxypyruvate, the first step of the phosphorylated L-serine biosynthesis pathway. Also catalyzes the reversible oxidation of 2-hydroxyglutarate to 2-oxoglutarate.</text>
</comment>
<name>A0A3B1CYM4_9ZZZZ</name>
<evidence type="ECO:0000256" key="1">
    <source>
        <dbReference type="ARBA" id="ARBA00003800"/>
    </source>
</evidence>
<sequence>MTDLSYPKHKIKILLLEGIHENAKNAFIKGGFDVELIASSLDEDELCKKIKGVSILGIRSKTNVTKRVLDNADRLMTIGAFCIGTNQIDLEESTKRGIAVFNAPYSNTRSVVELAIAEIIMLMRNLPDKIRAMHEGVWNKSATNSFEIRGKNLGIVGYGNIGSQLSVVAESMGMHVYYFDLEEKLALGNATPCQTLDDLLEVSDIITMHVDGRKENNNIMGASQFKKMRDGVIFMNLGRGHLVDITALKNSIDSGKVRGTAIDVYPKEPKSNNEPFESELKGAKNTILTPHIGGSTLEAQINIGAFVPNNLMRFINKGNTAGSVNFPQLQLPVLEHGHRLIHIHKNTSGLLAQLNNVLAKHKINILGQYLKTNETIGYVITDIHKEYPSEFIDELKSIEGTIKVRVLF</sequence>
<dbReference type="CDD" id="cd04901">
    <property type="entry name" value="ACT_3PGDH"/>
    <property type="match status" value="1"/>
</dbReference>
<evidence type="ECO:0000256" key="5">
    <source>
        <dbReference type="ARBA" id="ARBA00013143"/>
    </source>
</evidence>
<dbReference type="Gene3D" id="3.40.50.720">
    <property type="entry name" value="NAD(P)-binding Rossmann-like Domain"/>
    <property type="match status" value="2"/>
</dbReference>
<evidence type="ECO:0000256" key="6">
    <source>
        <dbReference type="ARBA" id="ARBA00023002"/>
    </source>
</evidence>
<dbReference type="PANTHER" id="PTHR43761">
    <property type="entry name" value="D-ISOMER SPECIFIC 2-HYDROXYACID DEHYDROGENASE FAMILY PROTEIN (AFU_ORTHOLOGUE AFUA_1G13630)"/>
    <property type="match status" value="1"/>
</dbReference>
<dbReference type="InterPro" id="IPR006139">
    <property type="entry name" value="D-isomer_2_OHA_DH_cat_dom"/>
</dbReference>
<dbReference type="CDD" id="cd12176">
    <property type="entry name" value="PGDH_3"/>
    <property type="match status" value="1"/>
</dbReference>
<dbReference type="FunFam" id="3.40.50.720:FF:000041">
    <property type="entry name" value="D-3-phosphoglycerate dehydrogenase"/>
    <property type="match status" value="1"/>
</dbReference>
<keyword evidence="7" id="KW-0520">NAD</keyword>
<dbReference type="InterPro" id="IPR029753">
    <property type="entry name" value="D-isomer_DH_CS"/>
</dbReference>
<dbReference type="InterPro" id="IPR045865">
    <property type="entry name" value="ACT-like_dom_sf"/>
</dbReference>
<dbReference type="Pfam" id="PF00389">
    <property type="entry name" value="2-Hacid_dh"/>
    <property type="match status" value="1"/>
</dbReference>
<dbReference type="AlphaFoldDB" id="A0A3B1CYM4"/>
<organism evidence="12">
    <name type="scientific">hydrothermal vent metagenome</name>
    <dbReference type="NCBI Taxonomy" id="652676"/>
    <lineage>
        <taxon>unclassified sequences</taxon>
        <taxon>metagenomes</taxon>
        <taxon>ecological metagenomes</taxon>
    </lineage>
</organism>
<dbReference type="GO" id="GO:0047545">
    <property type="term" value="F:(S)-2-hydroxyglutarate dehydrogenase activity"/>
    <property type="evidence" value="ECO:0007669"/>
    <property type="project" value="UniProtKB-ARBA"/>
</dbReference>
<dbReference type="GO" id="GO:0006564">
    <property type="term" value="P:L-serine biosynthetic process"/>
    <property type="evidence" value="ECO:0007669"/>
    <property type="project" value="UniProtKB-ARBA"/>
</dbReference>
<dbReference type="InterPro" id="IPR006140">
    <property type="entry name" value="D-isomer_DH_NAD-bd"/>
</dbReference>